<sequence>MGVLYKAAVAEKRLKKNFILERLQALGIQLSQQGIPLDQLSYEELKYEYVLASFRDIDTERTENTWF</sequence>
<evidence type="ECO:0000313" key="1">
    <source>
        <dbReference type="EMBL" id="KAB2335057.1"/>
    </source>
</evidence>
<dbReference type="EMBL" id="WBOT01000001">
    <property type="protein sequence ID" value="KAB2335057.1"/>
    <property type="molecule type" value="Genomic_DNA"/>
</dbReference>
<keyword evidence="2" id="KW-1185">Reference proteome</keyword>
<evidence type="ECO:0008006" key="3">
    <source>
        <dbReference type="Google" id="ProtNLM"/>
    </source>
</evidence>
<dbReference type="RefSeq" id="WP_151571741.1">
    <property type="nucleotide sequence ID" value="NZ_WBOT01000001.1"/>
</dbReference>
<dbReference type="AlphaFoldDB" id="A0A7V7V0A3"/>
<comment type="caution">
    <text evidence="1">The sequence shown here is derived from an EMBL/GenBank/DDBJ whole genome shotgun (WGS) entry which is preliminary data.</text>
</comment>
<reference evidence="1 2" key="1">
    <citation type="journal article" date="2014" name="Arch. Microbiol.">
        <title>Bacillus mesophilum sp. nov., strain IITR-54T, a novel 4-chlorobiphenyl dechlorinating bacterium.</title>
        <authorList>
            <person name="Manickam N."/>
            <person name="Singh N.K."/>
            <person name="Bajaj A."/>
            <person name="Kumar R.M."/>
            <person name="Kaur G."/>
            <person name="Kaur N."/>
            <person name="Bala M."/>
            <person name="Kumar A."/>
            <person name="Mayilraj S."/>
        </authorList>
    </citation>
    <scope>NUCLEOTIDE SEQUENCE [LARGE SCALE GENOMIC DNA]</scope>
    <source>
        <strain evidence="1 2">IITR-54</strain>
    </source>
</reference>
<dbReference type="OrthoDB" id="2941887at2"/>
<evidence type="ECO:0000313" key="2">
    <source>
        <dbReference type="Proteomes" id="UP000441354"/>
    </source>
</evidence>
<protein>
    <recommendedName>
        <fullName evidence="3">Fur-regulated basic protein FbpA</fullName>
    </recommendedName>
</protein>
<organism evidence="1 2">
    <name type="scientific">Bacillus mesophilum</name>
    <dbReference type="NCBI Taxonomy" id="1071718"/>
    <lineage>
        <taxon>Bacteria</taxon>
        <taxon>Bacillati</taxon>
        <taxon>Bacillota</taxon>
        <taxon>Bacilli</taxon>
        <taxon>Bacillales</taxon>
        <taxon>Bacillaceae</taxon>
        <taxon>Bacillus</taxon>
    </lineage>
</organism>
<proteinExistence type="predicted"/>
<accession>A0A7V7V0A3</accession>
<dbReference type="Proteomes" id="UP000441354">
    <property type="component" value="Unassembled WGS sequence"/>
</dbReference>
<gene>
    <name evidence="1" type="ORF">F7732_00325</name>
</gene>
<name>A0A7V7V0A3_9BACI</name>